<dbReference type="AlphaFoldDB" id="A0A9N7VEM1"/>
<organism evidence="2 3">
    <name type="scientific">Pleuronectes platessa</name>
    <name type="common">European plaice</name>
    <dbReference type="NCBI Taxonomy" id="8262"/>
    <lineage>
        <taxon>Eukaryota</taxon>
        <taxon>Metazoa</taxon>
        <taxon>Chordata</taxon>
        <taxon>Craniata</taxon>
        <taxon>Vertebrata</taxon>
        <taxon>Euteleostomi</taxon>
        <taxon>Actinopterygii</taxon>
        <taxon>Neopterygii</taxon>
        <taxon>Teleostei</taxon>
        <taxon>Neoteleostei</taxon>
        <taxon>Acanthomorphata</taxon>
        <taxon>Carangaria</taxon>
        <taxon>Pleuronectiformes</taxon>
        <taxon>Pleuronectoidei</taxon>
        <taxon>Pleuronectidae</taxon>
        <taxon>Pleuronectes</taxon>
    </lineage>
</organism>
<keyword evidence="3" id="KW-1185">Reference proteome</keyword>
<dbReference type="Proteomes" id="UP001153269">
    <property type="component" value="Unassembled WGS sequence"/>
</dbReference>
<evidence type="ECO:0000256" key="1">
    <source>
        <dbReference type="SAM" id="MobiDB-lite"/>
    </source>
</evidence>
<protein>
    <submittedName>
        <fullName evidence="2">Uncharacterized protein</fullName>
    </submittedName>
</protein>
<proteinExistence type="predicted"/>
<comment type="caution">
    <text evidence="2">The sequence shown here is derived from an EMBL/GenBank/DDBJ whole genome shotgun (WGS) entry which is preliminary data.</text>
</comment>
<name>A0A9N7VEM1_PLEPL</name>
<evidence type="ECO:0000313" key="2">
    <source>
        <dbReference type="EMBL" id="CAB1447885.1"/>
    </source>
</evidence>
<sequence>MGSKMSSRLWRAGRKWDRDAGAMLGEKTRLLSRVLRVGGYDPDFHVQTPDLQHLQGTGTFTWIQTSLMISWLNTIKSLQPGSRSRAAVRLEERDTRLNVDEAENLKGQQRNAVYSLLPRSLLPAPWNHAAEQFTYGVFMSELDSSRPHSGTFPHSSRAPSWLSGVWLRSALLQSTGLFMTGRLQASVPVTAEARAVQLESGERDAPIRFQSVHPSSFYALSISVMNDSLQQRGQHAATLNPAATLNVDEEDSPAHLPARRERERERERWCLMHPNLKRLLLPVHDSLLGMHEGTGSCADTAHTGESPPHPPTHEATLYLAGTAGKLLGRGADRRRCPPSHPTTTTSKRKVCRFSLSLPEHVRAATGAEMKEKNLIETAKMQGNVMKQQQQQQQWKLYNSFSMFGLHCGVDKVITTASNTSFQSLLHDEASECSSNRVRRAVTHSLLDPLRGAQIPGVWRVVVHGAAGGGGHAEP</sequence>
<reference evidence="2" key="1">
    <citation type="submission" date="2020-03" db="EMBL/GenBank/DDBJ databases">
        <authorList>
            <person name="Weist P."/>
        </authorList>
    </citation>
    <scope>NUCLEOTIDE SEQUENCE</scope>
</reference>
<gene>
    <name evidence="2" type="ORF">PLEPLA_LOCUS35553</name>
</gene>
<evidence type="ECO:0000313" key="3">
    <source>
        <dbReference type="Proteomes" id="UP001153269"/>
    </source>
</evidence>
<accession>A0A9N7VEM1</accession>
<dbReference type="EMBL" id="CADEAL010003959">
    <property type="protein sequence ID" value="CAB1447885.1"/>
    <property type="molecule type" value="Genomic_DNA"/>
</dbReference>
<feature type="region of interest" description="Disordered" evidence="1">
    <location>
        <begin position="328"/>
        <end position="347"/>
    </location>
</feature>